<dbReference type="CDD" id="cd08899">
    <property type="entry name" value="SRPBCC_CalC_Aha1-like_6"/>
    <property type="match status" value="1"/>
</dbReference>
<evidence type="ECO:0000313" key="3">
    <source>
        <dbReference type="EMBL" id="AEF40984.1"/>
    </source>
</evidence>
<dbReference type="InterPro" id="IPR023393">
    <property type="entry name" value="START-like_dom_sf"/>
</dbReference>
<dbReference type="STRING" id="443218.AS9A_2537"/>
<organism evidence="3 4">
    <name type="scientific">Hoyosella subflava (strain DSM 45089 / JCM 17490 / NBRC 109087 / DQS3-9A1)</name>
    <name type="common">Amycolicicoccus subflavus</name>
    <dbReference type="NCBI Taxonomy" id="443218"/>
    <lineage>
        <taxon>Bacteria</taxon>
        <taxon>Bacillati</taxon>
        <taxon>Actinomycetota</taxon>
        <taxon>Actinomycetes</taxon>
        <taxon>Mycobacteriales</taxon>
        <taxon>Hoyosellaceae</taxon>
        <taxon>Hoyosella</taxon>
    </lineage>
</organism>
<dbReference type="SUPFAM" id="SSF55961">
    <property type="entry name" value="Bet v1-like"/>
    <property type="match status" value="1"/>
</dbReference>
<comment type="similarity">
    <text evidence="1">Belongs to the AHA1 family.</text>
</comment>
<protein>
    <recommendedName>
        <fullName evidence="2">Activator of Hsp90 ATPase homologue 1/2-like C-terminal domain-containing protein</fullName>
    </recommendedName>
</protein>
<evidence type="ECO:0000313" key="4">
    <source>
        <dbReference type="Proteomes" id="UP000009235"/>
    </source>
</evidence>
<reference evidence="3 4" key="1">
    <citation type="journal article" date="2011" name="J. Bacteriol.">
        <title>Complete genome sequence of Amycolicicoccus subflavus DQS3-9A1T, an actinomycete isolated from crude oil-polluted soil.</title>
        <authorList>
            <person name="Cai M."/>
            <person name="Chen W.M."/>
            <person name="Nie Y."/>
            <person name="Chi C.Q."/>
            <person name="Wang Y.N."/>
            <person name="Tang Y.Q."/>
            <person name="Li G.Y."/>
            <person name="Wu X.L."/>
        </authorList>
    </citation>
    <scope>NUCLEOTIDE SEQUENCE [LARGE SCALE GENOMIC DNA]</scope>
    <source>
        <strain evidence="4">DSM 45089 / DQS3-9A1</strain>
    </source>
</reference>
<dbReference type="KEGG" id="asd:AS9A_2537"/>
<dbReference type="RefSeq" id="WP_013807333.1">
    <property type="nucleotide sequence ID" value="NC_015564.1"/>
</dbReference>
<evidence type="ECO:0000259" key="2">
    <source>
        <dbReference type="Pfam" id="PF08327"/>
    </source>
</evidence>
<dbReference type="Gene3D" id="3.30.530.20">
    <property type="match status" value="1"/>
</dbReference>
<dbReference type="InterPro" id="IPR013538">
    <property type="entry name" value="ASHA1/2-like_C"/>
</dbReference>
<dbReference type="Pfam" id="PF08327">
    <property type="entry name" value="AHSA1"/>
    <property type="match status" value="1"/>
</dbReference>
<name>F6EFQ5_HOYSD</name>
<gene>
    <name evidence="3" type="ordered locus">AS9A_2537</name>
</gene>
<accession>F6EFQ5</accession>
<dbReference type="OrthoDB" id="8117292at2"/>
<feature type="domain" description="Activator of Hsp90 ATPase homologue 1/2-like C-terminal" evidence="2">
    <location>
        <begin position="37"/>
        <end position="146"/>
    </location>
</feature>
<dbReference type="Proteomes" id="UP000009235">
    <property type="component" value="Chromosome"/>
</dbReference>
<dbReference type="EMBL" id="CP002786">
    <property type="protein sequence ID" value="AEF40984.1"/>
    <property type="molecule type" value="Genomic_DNA"/>
</dbReference>
<keyword evidence="4" id="KW-1185">Reference proteome</keyword>
<dbReference type="HOGENOM" id="CLU_108923_0_0_11"/>
<proteinExistence type="inferred from homology"/>
<dbReference type="AlphaFoldDB" id="F6EFQ5"/>
<dbReference type="eggNOG" id="COG3832">
    <property type="taxonomic scope" value="Bacteria"/>
</dbReference>
<sequence length="211" mass="22481">MIDVMHQINAVTRSVESRTLEAGDARVVTASQVYHTDVKDLWDAVTSPERLPRWFSAVSGDLREGGSFQIEGNAGGTITACDPPHGFSATWEYGESVSWISVRISPAEGGGRAQLELEHTMLADDHWTQYGPGATGVGWDSALLGLTLHLRSGEAVDRTAAEKWMMSEDGIAFMTGCGNRWGAAHVEAGADAAAAEAAAQRTIAFYTTVPG</sequence>
<evidence type="ECO:0000256" key="1">
    <source>
        <dbReference type="ARBA" id="ARBA00006817"/>
    </source>
</evidence>